<dbReference type="GO" id="GO:0005737">
    <property type="term" value="C:cytoplasm"/>
    <property type="evidence" value="ECO:0007669"/>
    <property type="project" value="TreeGrafter"/>
</dbReference>
<evidence type="ECO:0000313" key="5">
    <source>
        <dbReference type="EMBL" id="NOV46897.1"/>
    </source>
</evidence>
<dbReference type="GO" id="GO:0006457">
    <property type="term" value="P:protein folding"/>
    <property type="evidence" value="ECO:0007669"/>
    <property type="project" value="UniProtKB-UniRule"/>
</dbReference>
<protein>
    <recommendedName>
        <fullName evidence="3">Prefoldin subunit 3</fullName>
    </recommendedName>
</protein>
<dbReference type="Gene3D" id="1.10.287.370">
    <property type="match status" value="1"/>
</dbReference>
<dbReference type="InterPro" id="IPR016655">
    <property type="entry name" value="PFD3"/>
</dbReference>
<keyword evidence="2 3" id="KW-0143">Chaperone</keyword>
<dbReference type="PANTHER" id="PTHR12409:SF0">
    <property type="entry name" value="PREFOLDIN SUBUNIT 3"/>
    <property type="match status" value="1"/>
</dbReference>
<dbReference type="InterPro" id="IPR009053">
    <property type="entry name" value="Prefoldin"/>
</dbReference>
<dbReference type="GO" id="GO:0015631">
    <property type="term" value="F:tubulin binding"/>
    <property type="evidence" value="ECO:0007669"/>
    <property type="project" value="TreeGrafter"/>
</dbReference>
<dbReference type="PANTHER" id="PTHR12409">
    <property type="entry name" value="PREFOLDIN SUBUNIT 3"/>
    <property type="match status" value="1"/>
</dbReference>
<name>A0A6M2DPY2_XENCH</name>
<keyword evidence="4" id="KW-0175">Coiled coil</keyword>
<dbReference type="PIRSF" id="PIRSF016396">
    <property type="entry name" value="Prefoldin_subunit_3"/>
    <property type="match status" value="1"/>
</dbReference>
<dbReference type="AlphaFoldDB" id="A0A6M2DPY2"/>
<dbReference type="GO" id="GO:0007021">
    <property type="term" value="P:tubulin complex assembly"/>
    <property type="evidence" value="ECO:0007669"/>
    <property type="project" value="TreeGrafter"/>
</dbReference>
<dbReference type="GO" id="GO:0016272">
    <property type="term" value="C:prefoldin complex"/>
    <property type="evidence" value="ECO:0007669"/>
    <property type="project" value="UniProtKB-UniRule"/>
</dbReference>
<evidence type="ECO:0000256" key="2">
    <source>
        <dbReference type="ARBA" id="ARBA00023186"/>
    </source>
</evidence>
<comment type="similarity">
    <text evidence="1 3">Belongs to the prefoldin subunit alpha family.</text>
</comment>
<comment type="function">
    <text evidence="3">Binds specifically to cytosolic chaperonin (c-CPN) and transfers target proteins to it. Binds to nascent polypeptide chain and promotes folding in an environment in which there are many competing pathways for nonnative proteins.</text>
</comment>
<feature type="coiled-coil region" evidence="4">
    <location>
        <begin position="128"/>
        <end position="166"/>
    </location>
</feature>
<sequence>MENLSLNDKSEVKTYTGIPEAYFVNDVNAFMAKPENSAGADKVLKQLDEQHNKYKFMEFNLVTKKRRLRLQIPDLNRSLEMVNLLKQQKEEMDTHFLLSEQVFVKAKVPPTETVCLWLGANVMLEYPLDEAEQLLQKSVETADKNLEQLEHDLDFLRDQITTTEVNMARVYNWDVKRRQNNKST</sequence>
<dbReference type="InterPro" id="IPR004127">
    <property type="entry name" value="Prefoldin_subunit_alpha"/>
</dbReference>
<dbReference type="Pfam" id="PF02996">
    <property type="entry name" value="Prefoldin"/>
    <property type="match status" value="1"/>
</dbReference>
<comment type="subunit">
    <text evidence="3">Heterohexamer of two PFD-alpha type and four PFD-beta type subunits.</text>
</comment>
<dbReference type="FunFam" id="1.10.287.370:FF:000001">
    <property type="entry name" value="Prefoldin subunit 3"/>
    <property type="match status" value="1"/>
</dbReference>
<proteinExistence type="inferred from homology"/>
<reference evidence="5" key="1">
    <citation type="submission" date="2020-03" db="EMBL/GenBank/DDBJ databases">
        <title>Transcriptomic Profiling of the Digestive Tract of the Rat Flea, Xenopsylla cheopis, Following Blood Feeding and Infection with Yersinia pestis.</title>
        <authorList>
            <person name="Bland D.M."/>
            <person name="Martens C.A."/>
            <person name="Virtaneva K."/>
            <person name="Kanakabandi K."/>
            <person name="Long D."/>
            <person name="Rosenke R."/>
            <person name="Saturday G.A."/>
            <person name="Hoyt F.H."/>
            <person name="Bruno D.P."/>
            <person name="Ribeiro J.M.C."/>
            <person name="Hinnebusch J."/>
        </authorList>
    </citation>
    <scope>NUCLEOTIDE SEQUENCE</scope>
</reference>
<dbReference type="CDD" id="cd23156">
    <property type="entry name" value="Prefoldin_3"/>
    <property type="match status" value="1"/>
</dbReference>
<evidence type="ECO:0000256" key="1">
    <source>
        <dbReference type="ARBA" id="ARBA00010048"/>
    </source>
</evidence>
<dbReference type="SUPFAM" id="SSF46579">
    <property type="entry name" value="Prefoldin"/>
    <property type="match status" value="1"/>
</dbReference>
<dbReference type="GO" id="GO:0007017">
    <property type="term" value="P:microtubule-based process"/>
    <property type="evidence" value="ECO:0007669"/>
    <property type="project" value="TreeGrafter"/>
</dbReference>
<dbReference type="EMBL" id="GIIL01003171">
    <property type="protein sequence ID" value="NOV46897.1"/>
    <property type="molecule type" value="Transcribed_RNA"/>
</dbReference>
<accession>A0A6M2DPY2</accession>
<organism evidence="5">
    <name type="scientific">Xenopsylla cheopis</name>
    <name type="common">Oriental rat flea</name>
    <name type="synonym">Pulex cheopis</name>
    <dbReference type="NCBI Taxonomy" id="163159"/>
    <lineage>
        <taxon>Eukaryota</taxon>
        <taxon>Metazoa</taxon>
        <taxon>Ecdysozoa</taxon>
        <taxon>Arthropoda</taxon>
        <taxon>Hexapoda</taxon>
        <taxon>Insecta</taxon>
        <taxon>Pterygota</taxon>
        <taxon>Neoptera</taxon>
        <taxon>Endopterygota</taxon>
        <taxon>Siphonaptera</taxon>
        <taxon>Pulicidae</taxon>
        <taxon>Xenopsyllinae</taxon>
        <taxon>Xenopsylla</taxon>
    </lineage>
</organism>
<evidence type="ECO:0000256" key="4">
    <source>
        <dbReference type="SAM" id="Coils"/>
    </source>
</evidence>
<evidence type="ECO:0000256" key="3">
    <source>
        <dbReference type="PIRNR" id="PIRNR016396"/>
    </source>
</evidence>